<dbReference type="AlphaFoldDB" id="A0A6J6C418"/>
<dbReference type="GO" id="GO:0071949">
    <property type="term" value="F:FAD binding"/>
    <property type="evidence" value="ECO:0007669"/>
    <property type="project" value="InterPro"/>
</dbReference>
<evidence type="ECO:0000259" key="5">
    <source>
        <dbReference type="Pfam" id="PF01494"/>
    </source>
</evidence>
<keyword evidence="2" id="KW-0285">Flavoprotein</keyword>
<feature type="domain" description="FAD-binding" evidence="5">
    <location>
        <begin position="5"/>
        <end position="192"/>
    </location>
</feature>
<dbReference type="GO" id="GO:0016491">
    <property type="term" value="F:oxidoreductase activity"/>
    <property type="evidence" value="ECO:0007669"/>
    <property type="project" value="UniProtKB-KW"/>
</dbReference>
<dbReference type="PANTHER" id="PTHR43624:SF2">
    <property type="entry name" value="ELECTRON TRANSFER FLAVOPROTEIN-QUINONE OXIDOREDUCTASE YDIS-RELATED"/>
    <property type="match status" value="1"/>
</dbReference>
<evidence type="ECO:0000256" key="4">
    <source>
        <dbReference type="ARBA" id="ARBA00023002"/>
    </source>
</evidence>
<dbReference type="Pfam" id="PF01494">
    <property type="entry name" value="FAD_binding_3"/>
    <property type="match status" value="1"/>
</dbReference>
<dbReference type="SUPFAM" id="SSF54373">
    <property type="entry name" value="FAD-linked reductases, C-terminal domain"/>
    <property type="match status" value="1"/>
</dbReference>
<dbReference type="InterPro" id="IPR039651">
    <property type="entry name" value="FixC-like"/>
</dbReference>
<feature type="domain" description="FixC-like C-terminal" evidence="6">
    <location>
        <begin position="371"/>
        <end position="434"/>
    </location>
</feature>
<evidence type="ECO:0000313" key="7">
    <source>
        <dbReference type="EMBL" id="CAB4545784.1"/>
    </source>
</evidence>
<dbReference type="InterPro" id="IPR036188">
    <property type="entry name" value="FAD/NAD-bd_sf"/>
</dbReference>
<protein>
    <submittedName>
        <fullName evidence="7">Unannotated protein</fullName>
    </submittedName>
</protein>
<keyword evidence="3" id="KW-0274">FAD</keyword>
<dbReference type="InterPro" id="IPR002938">
    <property type="entry name" value="FAD-bd"/>
</dbReference>
<evidence type="ECO:0000259" key="6">
    <source>
        <dbReference type="Pfam" id="PF26311"/>
    </source>
</evidence>
<dbReference type="EMBL" id="CAEZSR010000014">
    <property type="protein sequence ID" value="CAB4545784.1"/>
    <property type="molecule type" value="Genomic_DNA"/>
</dbReference>
<dbReference type="InterPro" id="IPR059103">
    <property type="entry name" value="FixC-like_C"/>
</dbReference>
<evidence type="ECO:0000256" key="2">
    <source>
        <dbReference type="ARBA" id="ARBA00022630"/>
    </source>
</evidence>
<gene>
    <name evidence="7" type="ORF">UFOPK1493_00666</name>
</gene>
<keyword evidence="4" id="KW-0560">Oxidoreductase</keyword>
<evidence type="ECO:0000256" key="3">
    <source>
        <dbReference type="ARBA" id="ARBA00022827"/>
    </source>
</evidence>
<proteinExistence type="predicted"/>
<comment type="cofactor">
    <cofactor evidence="1">
        <name>FAD</name>
        <dbReference type="ChEBI" id="CHEBI:57692"/>
    </cofactor>
</comment>
<organism evidence="7">
    <name type="scientific">freshwater metagenome</name>
    <dbReference type="NCBI Taxonomy" id="449393"/>
    <lineage>
        <taxon>unclassified sequences</taxon>
        <taxon>metagenomes</taxon>
        <taxon>ecological metagenomes</taxon>
    </lineage>
</organism>
<evidence type="ECO:0000256" key="1">
    <source>
        <dbReference type="ARBA" id="ARBA00001974"/>
    </source>
</evidence>
<dbReference type="PRINTS" id="PR00420">
    <property type="entry name" value="RNGMNOXGNASE"/>
</dbReference>
<name>A0A6J6C418_9ZZZZ</name>
<dbReference type="Gene3D" id="3.50.50.60">
    <property type="entry name" value="FAD/NAD(P)-binding domain"/>
    <property type="match status" value="1"/>
</dbReference>
<accession>A0A6J6C418</accession>
<reference evidence="7" key="1">
    <citation type="submission" date="2020-05" db="EMBL/GenBank/DDBJ databases">
        <authorList>
            <person name="Chiriac C."/>
            <person name="Salcher M."/>
            <person name="Ghai R."/>
            <person name="Kavagutti S V."/>
        </authorList>
    </citation>
    <scope>NUCLEOTIDE SEQUENCE</scope>
</reference>
<dbReference type="PANTHER" id="PTHR43624">
    <property type="entry name" value="ELECTRON TRANSFER FLAVOPROTEIN-QUINONE OXIDOREDUCTASE YDIS-RELATED"/>
    <property type="match status" value="1"/>
</dbReference>
<dbReference type="Pfam" id="PF26311">
    <property type="entry name" value="ETF-QO_FixC_C"/>
    <property type="match status" value="1"/>
</dbReference>
<sequence length="435" mass="46593">MADVDVDVVVVGAGPAGACAAIELARAGRSVVVLERGPFPGSKNMYGGVVYPRILDELIPRWWEEAPIQRWVTRRSTMVLTPTQALTVDFRSQAWGAPPYNGATAYRPDFDHWLAGHAEAAGAQLLCSTTVVGLLRDPGGRVVGVRTDRPDGDLRAGLVIACDGVNSFVAKEAGLYGPVDAANYTLGVKETLALPKEVIDERFGVRGREGVDIEILGGTGGVNGGGFVYTNLDTLAVGAVLKLPKLAAQGTRPEEIIAGLKAHPAIAPLVEGAELKEYSAHLIPEAGLAMMPKLAGDGLLVAGDAAAMCLAAGIWLEGVNFAMASGMYAGRAAIEALSRNDVSTEGLAGYERRLSETFVLRDHRKLRRAPHLVLSDRVQHLYPELITSVVERMFRVDNPNPKPGLRRIVESERRRLGIRRRDLARDGLDGLRSFG</sequence>
<dbReference type="SUPFAM" id="SSF51905">
    <property type="entry name" value="FAD/NAD(P)-binding domain"/>
    <property type="match status" value="1"/>
</dbReference>